<sequence length="265" mass="29489">MKTNKSHTILKTKNLSIGYTSKKEETIIASNINIELKKGELVGLIGANGVGKSTLLKTLTKVQKALQGHVFINDKDLLKYNAIDLAKVLSLVLTEQISSKNLSVLELVALGRQPYTNWIGNLSKNDTTIVNEALNLTNIKDLKHKKCFELSDGQLQKVMISRALAQDTDLIILDEPTTHLDMYHKAYILKLLQKLAKETNKTILFSSHEIDLAIQLCDKLIVMSNGHVVSDTSTNLISKGTFATLFPKDLIIFNEKTASFKVKKE</sequence>
<evidence type="ECO:0000256" key="1">
    <source>
        <dbReference type="ARBA" id="ARBA00004202"/>
    </source>
</evidence>
<keyword evidence="12" id="KW-1185">Reference proteome</keyword>
<dbReference type="OrthoDB" id="9787851at2"/>
<dbReference type="GO" id="GO:0006826">
    <property type="term" value="P:iron ion transport"/>
    <property type="evidence" value="ECO:0007669"/>
    <property type="project" value="UniProtKB-KW"/>
</dbReference>
<keyword evidence="2" id="KW-0813">Transport</keyword>
<dbReference type="RefSeq" id="WP_069829388.1">
    <property type="nucleotide sequence ID" value="NZ_MDJD01000028.1"/>
</dbReference>
<dbReference type="GO" id="GO:0005524">
    <property type="term" value="F:ATP binding"/>
    <property type="evidence" value="ECO:0007669"/>
    <property type="project" value="UniProtKB-KW"/>
</dbReference>
<keyword evidence="4" id="KW-0410">Iron transport</keyword>
<reference evidence="11 12" key="1">
    <citation type="submission" date="2016-05" db="EMBL/GenBank/DDBJ databases">
        <title>Draft Genome Sequence of Algibacter sp. Strain SK-16 Isolated from the Surface Water of Aburatsubo Inlet.</title>
        <authorList>
            <person name="Wong S.-K."/>
            <person name="Yoshizawa S."/>
            <person name="Nakajima Y."/>
            <person name="Ogura Y."/>
            <person name="Tetsuya H."/>
            <person name="Hamasaki K."/>
        </authorList>
    </citation>
    <scope>NUCLEOTIDE SEQUENCE [LARGE SCALE GENOMIC DNA]</scope>
    <source>
        <strain evidence="11 12">SK-16</strain>
    </source>
</reference>
<evidence type="ECO:0000256" key="4">
    <source>
        <dbReference type="ARBA" id="ARBA00022496"/>
    </source>
</evidence>
<dbReference type="PANTHER" id="PTHR42771:SF4">
    <property type="entry name" value="IRON(3+)-HYDROXAMATE IMPORT ATP-BINDING PROTEIN FHUC"/>
    <property type="match status" value="1"/>
</dbReference>
<evidence type="ECO:0000256" key="2">
    <source>
        <dbReference type="ARBA" id="ARBA00022448"/>
    </source>
</evidence>
<evidence type="ECO:0000256" key="3">
    <source>
        <dbReference type="ARBA" id="ARBA00022475"/>
    </source>
</evidence>
<dbReference type="AlphaFoldDB" id="A0A1E5TBH6"/>
<dbReference type="CDD" id="cd03214">
    <property type="entry name" value="ABC_Iron-Siderophores_B12_Hemin"/>
    <property type="match status" value="1"/>
</dbReference>
<dbReference type="FunFam" id="3.40.50.300:FF:000134">
    <property type="entry name" value="Iron-enterobactin ABC transporter ATP-binding protein"/>
    <property type="match status" value="1"/>
</dbReference>
<dbReference type="Pfam" id="PF00005">
    <property type="entry name" value="ABC_tran"/>
    <property type="match status" value="1"/>
</dbReference>
<evidence type="ECO:0000256" key="5">
    <source>
        <dbReference type="ARBA" id="ARBA00022741"/>
    </source>
</evidence>
<name>A0A1E5TBH6_9FLAO</name>
<organism evidence="11 12">
    <name type="scientific">Flavivirga aquatica</name>
    <dbReference type="NCBI Taxonomy" id="1849968"/>
    <lineage>
        <taxon>Bacteria</taxon>
        <taxon>Pseudomonadati</taxon>
        <taxon>Bacteroidota</taxon>
        <taxon>Flavobacteriia</taxon>
        <taxon>Flavobacteriales</taxon>
        <taxon>Flavobacteriaceae</taxon>
        <taxon>Flavivirga</taxon>
    </lineage>
</organism>
<keyword evidence="5" id="KW-0547">Nucleotide-binding</keyword>
<keyword evidence="9" id="KW-0472">Membrane</keyword>
<dbReference type="EMBL" id="MDJD01000028">
    <property type="protein sequence ID" value="OEK08706.1"/>
    <property type="molecule type" value="Genomic_DNA"/>
</dbReference>
<dbReference type="Proteomes" id="UP000095713">
    <property type="component" value="Unassembled WGS sequence"/>
</dbReference>
<protein>
    <submittedName>
        <fullName evidence="11">ABC transporter ATP-binding protein</fullName>
    </submittedName>
</protein>
<evidence type="ECO:0000259" key="10">
    <source>
        <dbReference type="PROSITE" id="PS50893"/>
    </source>
</evidence>
<dbReference type="SUPFAM" id="SSF52540">
    <property type="entry name" value="P-loop containing nucleoside triphosphate hydrolases"/>
    <property type="match status" value="1"/>
</dbReference>
<evidence type="ECO:0000256" key="6">
    <source>
        <dbReference type="ARBA" id="ARBA00022840"/>
    </source>
</evidence>
<dbReference type="InterPro" id="IPR027417">
    <property type="entry name" value="P-loop_NTPase"/>
</dbReference>
<comment type="caution">
    <text evidence="11">The sequence shown here is derived from an EMBL/GenBank/DDBJ whole genome shotgun (WGS) entry which is preliminary data.</text>
</comment>
<dbReference type="SMART" id="SM00382">
    <property type="entry name" value="AAA"/>
    <property type="match status" value="1"/>
</dbReference>
<dbReference type="InterPro" id="IPR003439">
    <property type="entry name" value="ABC_transporter-like_ATP-bd"/>
</dbReference>
<dbReference type="InterPro" id="IPR003593">
    <property type="entry name" value="AAA+_ATPase"/>
</dbReference>
<keyword evidence="7" id="KW-0408">Iron</keyword>
<accession>A0A1E5TBH6</accession>
<dbReference type="GO" id="GO:0005886">
    <property type="term" value="C:plasma membrane"/>
    <property type="evidence" value="ECO:0007669"/>
    <property type="project" value="UniProtKB-SubCell"/>
</dbReference>
<keyword evidence="8" id="KW-0406">Ion transport</keyword>
<dbReference type="PANTHER" id="PTHR42771">
    <property type="entry name" value="IRON(3+)-HYDROXAMATE IMPORT ATP-BINDING PROTEIN FHUC"/>
    <property type="match status" value="1"/>
</dbReference>
<evidence type="ECO:0000313" key="12">
    <source>
        <dbReference type="Proteomes" id="UP000095713"/>
    </source>
</evidence>
<gene>
    <name evidence="11" type="ORF">A8C32_00030</name>
</gene>
<keyword evidence="6 11" id="KW-0067">ATP-binding</keyword>
<dbReference type="Gene3D" id="3.40.50.300">
    <property type="entry name" value="P-loop containing nucleotide triphosphate hydrolases"/>
    <property type="match status" value="1"/>
</dbReference>
<evidence type="ECO:0000313" key="11">
    <source>
        <dbReference type="EMBL" id="OEK08706.1"/>
    </source>
</evidence>
<proteinExistence type="predicted"/>
<dbReference type="GO" id="GO:0016887">
    <property type="term" value="F:ATP hydrolysis activity"/>
    <property type="evidence" value="ECO:0007669"/>
    <property type="project" value="InterPro"/>
</dbReference>
<feature type="domain" description="ABC transporter" evidence="10">
    <location>
        <begin position="10"/>
        <end position="250"/>
    </location>
</feature>
<evidence type="ECO:0000256" key="8">
    <source>
        <dbReference type="ARBA" id="ARBA00023065"/>
    </source>
</evidence>
<evidence type="ECO:0000256" key="9">
    <source>
        <dbReference type="ARBA" id="ARBA00023136"/>
    </source>
</evidence>
<dbReference type="InterPro" id="IPR051535">
    <property type="entry name" value="Siderophore_ABC-ATPase"/>
</dbReference>
<dbReference type="PROSITE" id="PS50893">
    <property type="entry name" value="ABC_TRANSPORTER_2"/>
    <property type="match status" value="1"/>
</dbReference>
<dbReference type="STRING" id="1849968.A8C32_00030"/>
<evidence type="ECO:0000256" key="7">
    <source>
        <dbReference type="ARBA" id="ARBA00023004"/>
    </source>
</evidence>
<comment type="subcellular location">
    <subcellularLocation>
        <location evidence="1">Cell membrane</location>
        <topology evidence="1">Peripheral membrane protein</topology>
    </subcellularLocation>
</comment>
<keyword evidence="3" id="KW-1003">Cell membrane</keyword>